<dbReference type="AlphaFoldDB" id="A0A931I5N0"/>
<feature type="transmembrane region" description="Helical" evidence="1">
    <location>
        <begin position="163"/>
        <end position="183"/>
    </location>
</feature>
<sequence>MRSLDGLRFLMCLGIAIYHYSEYIALAHESDPIYYISRFAYFTDIFFVMSGYFVARSYRAESKTRPDHAGFLMRRLARLYPLYALSVLFFLLIGFAYYEHWVDLGNPSRYDLHNAVPHLLLIQSWGVGGSMALNYAAWSLSVLWLCYLLLPLLIRIADLPRGLVFWLIAAMVIGFDAYGRSVVGAPITDLNVHELGLLRGLPSVLFGIAISRTHFGEVRRPVITAALAGLAAVMFLAPERIDGAGRLLMVYSFFVVVVLADRAAIWTPLAARIFEPLSRYSYGIYIIHPMVGTVLLRYLGPKVFGTTLAGTLADVTLGLSVVMIGAVISYRLIEQPANRAILGAWERRRGRGFATERTPPRPAD</sequence>
<dbReference type="GO" id="GO:0016020">
    <property type="term" value="C:membrane"/>
    <property type="evidence" value="ECO:0007669"/>
    <property type="project" value="TreeGrafter"/>
</dbReference>
<feature type="transmembrane region" description="Helical" evidence="1">
    <location>
        <begin position="135"/>
        <end position="156"/>
    </location>
</feature>
<evidence type="ECO:0000259" key="2">
    <source>
        <dbReference type="Pfam" id="PF01757"/>
    </source>
</evidence>
<keyword evidence="4" id="KW-1185">Reference proteome</keyword>
<protein>
    <submittedName>
        <fullName evidence="3">Acyltransferase</fullName>
    </submittedName>
</protein>
<dbReference type="InterPro" id="IPR050879">
    <property type="entry name" value="Acyltransferase_3"/>
</dbReference>
<feature type="domain" description="Acyltransferase 3" evidence="2">
    <location>
        <begin position="3"/>
        <end position="330"/>
    </location>
</feature>
<dbReference type="PANTHER" id="PTHR23028:SF53">
    <property type="entry name" value="ACYL_TRANSF_3 DOMAIN-CONTAINING PROTEIN"/>
    <property type="match status" value="1"/>
</dbReference>
<feature type="transmembrane region" description="Helical" evidence="1">
    <location>
        <begin position="33"/>
        <end position="55"/>
    </location>
</feature>
<keyword evidence="1" id="KW-0472">Membrane</keyword>
<evidence type="ECO:0000313" key="3">
    <source>
        <dbReference type="EMBL" id="MBH0239718.1"/>
    </source>
</evidence>
<keyword evidence="1" id="KW-0812">Transmembrane</keyword>
<dbReference type="InterPro" id="IPR002656">
    <property type="entry name" value="Acyl_transf_3_dom"/>
</dbReference>
<reference evidence="3" key="1">
    <citation type="submission" date="2020-12" db="EMBL/GenBank/DDBJ databases">
        <title>Methylobrevis albus sp. nov., isolated from fresh water lack sediment.</title>
        <authorList>
            <person name="Zou Q."/>
        </authorList>
    </citation>
    <scope>NUCLEOTIDE SEQUENCE</scope>
    <source>
        <strain evidence="3">L22</strain>
    </source>
</reference>
<keyword evidence="3" id="KW-0012">Acyltransferase</keyword>
<accession>A0A931I5N0</accession>
<keyword evidence="3" id="KW-0808">Transferase</keyword>
<dbReference type="PANTHER" id="PTHR23028">
    <property type="entry name" value="ACETYLTRANSFERASE"/>
    <property type="match status" value="1"/>
</dbReference>
<feature type="transmembrane region" description="Helical" evidence="1">
    <location>
        <begin position="250"/>
        <end position="270"/>
    </location>
</feature>
<dbReference type="Pfam" id="PF01757">
    <property type="entry name" value="Acyl_transf_3"/>
    <property type="match status" value="1"/>
</dbReference>
<comment type="caution">
    <text evidence="3">The sequence shown here is derived from an EMBL/GenBank/DDBJ whole genome shotgun (WGS) entry which is preliminary data.</text>
</comment>
<evidence type="ECO:0000256" key="1">
    <source>
        <dbReference type="SAM" id="Phobius"/>
    </source>
</evidence>
<dbReference type="GO" id="GO:0000271">
    <property type="term" value="P:polysaccharide biosynthetic process"/>
    <property type="evidence" value="ECO:0007669"/>
    <property type="project" value="TreeGrafter"/>
</dbReference>
<feature type="transmembrane region" description="Helical" evidence="1">
    <location>
        <begin position="282"/>
        <end position="300"/>
    </location>
</feature>
<evidence type="ECO:0000313" key="4">
    <source>
        <dbReference type="Proteomes" id="UP000631694"/>
    </source>
</evidence>
<dbReference type="RefSeq" id="WP_197312800.1">
    <property type="nucleotide sequence ID" value="NZ_JADZLT010000056.1"/>
</dbReference>
<feature type="transmembrane region" description="Helical" evidence="1">
    <location>
        <begin position="312"/>
        <end position="333"/>
    </location>
</feature>
<feature type="transmembrane region" description="Helical" evidence="1">
    <location>
        <begin position="7"/>
        <end position="27"/>
    </location>
</feature>
<gene>
    <name evidence="3" type="ORF">I5731_18000</name>
</gene>
<dbReference type="GO" id="GO:0016747">
    <property type="term" value="F:acyltransferase activity, transferring groups other than amino-acyl groups"/>
    <property type="evidence" value="ECO:0007669"/>
    <property type="project" value="InterPro"/>
</dbReference>
<keyword evidence="1" id="KW-1133">Transmembrane helix</keyword>
<proteinExistence type="predicted"/>
<organism evidence="3 4">
    <name type="scientific">Methylobrevis albus</name>
    <dbReference type="NCBI Taxonomy" id="2793297"/>
    <lineage>
        <taxon>Bacteria</taxon>
        <taxon>Pseudomonadati</taxon>
        <taxon>Pseudomonadota</taxon>
        <taxon>Alphaproteobacteria</taxon>
        <taxon>Hyphomicrobiales</taxon>
        <taxon>Pleomorphomonadaceae</taxon>
        <taxon>Methylobrevis</taxon>
    </lineage>
</organism>
<name>A0A931I5N0_9HYPH</name>
<dbReference type="Proteomes" id="UP000631694">
    <property type="component" value="Unassembled WGS sequence"/>
</dbReference>
<dbReference type="EMBL" id="JADZLT010000056">
    <property type="protein sequence ID" value="MBH0239718.1"/>
    <property type="molecule type" value="Genomic_DNA"/>
</dbReference>
<feature type="transmembrane region" description="Helical" evidence="1">
    <location>
        <begin position="76"/>
        <end position="98"/>
    </location>
</feature>